<dbReference type="Proteomes" id="UP001630127">
    <property type="component" value="Unassembled WGS sequence"/>
</dbReference>
<feature type="region of interest" description="Disordered" evidence="1">
    <location>
        <begin position="363"/>
        <end position="430"/>
    </location>
</feature>
<evidence type="ECO:0000256" key="1">
    <source>
        <dbReference type="SAM" id="MobiDB-lite"/>
    </source>
</evidence>
<dbReference type="PANTHER" id="PTHR35698:SF2">
    <property type="entry name" value="DNA-BINDING PROTEIN RHL1"/>
    <property type="match status" value="1"/>
</dbReference>
<evidence type="ECO:0000313" key="3">
    <source>
        <dbReference type="Proteomes" id="UP001630127"/>
    </source>
</evidence>
<feature type="compositionally biased region" description="Basic and acidic residues" evidence="1">
    <location>
        <begin position="191"/>
        <end position="214"/>
    </location>
</feature>
<protein>
    <recommendedName>
        <fullName evidence="4">DNA-binding protein RHL1</fullName>
    </recommendedName>
</protein>
<name>A0ABD2Z1Y5_9GENT</name>
<dbReference type="AlphaFoldDB" id="A0ABD2Z1Y5"/>
<organism evidence="2 3">
    <name type="scientific">Cinchona calisaya</name>
    <dbReference type="NCBI Taxonomy" id="153742"/>
    <lineage>
        <taxon>Eukaryota</taxon>
        <taxon>Viridiplantae</taxon>
        <taxon>Streptophyta</taxon>
        <taxon>Embryophyta</taxon>
        <taxon>Tracheophyta</taxon>
        <taxon>Spermatophyta</taxon>
        <taxon>Magnoliopsida</taxon>
        <taxon>eudicotyledons</taxon>
        <taxon>Gunneridae</taxon>
        <taxon>Pentapetalae</taxon>
        <taxon>asterids</taxon>
        <taxon>lamiids</taxon>
        <taxon>Gentianales</taxon>
        <taxon>Rubiaceae</taxon>
        <taxon>Cinchonoideae</taxon>
        <taxon>Cinchoneae</taxon>
        <taxon>Cinchona</taxon>
    </lineage>
</organism>
<feature type="compositionally biased region" description="Basic and acidic residues" evidence="1">
    <location>
        <begin position="10"/>
        <end position="22"/>
    </location>
</feature>
<reference evidence="2 3" key="1">
    <citation type="submission" date="2024-11" db="EMBL/GenBank/DDBJ databases">
        <title>A near-complete genome assembly of Cinchona calisaya.</title>
        <authorList>
            <person name="Lian D.C."/>
            <person name="Zhao X.W."/>
            <person name="Wei L."/>
        </authorList>
    </citation>
    <scope>NUCLEOTIDE SEQUENCE [LARGE SCALE GENOMIC DNA]</scope>
    <source>
        <tissue evidence="2">Nenye</tissue>
    </source>
</reference>
<proteinExistence type="predicted"/>
<feature type="region of interest" description="Disordered" evidence="1">
    <location>
        <begin position="184"/>
        <end position="235"/>
    </location>
</feature>
<keyword evidence="3" id="KW-1185">Reference proteome</keyword>
<evidence type="ECO:0008006" key="4">
    <source>
        <dbReference type="Google" id="ProtNLM"/>
    </source>
</evidence>
<sequence length="430" mass="47971">MVRGGGGGGKKKEENAEAEERKRLKRLAFRNNLLSETQATASGSHALLNPSNTVIKHHGKDIVRKSQRSGKNRFLFSFPGLLGPVSGGKIGELKDLGTKNPILYLDFPQGQMKLFGTIVYPKNRYLTLQFSRSGKHVTCEDYFDNMIVFSDAWWIGRKDENPEEARLEFPEEMNVEQVVQYDFKGGAGGTSDRKPDNIRTTKKVVEQKSPKHELEDDSSGSQNNSKEFIELTPSRKSARTAGKTFKFSEVSSGDDFNDDGVETSGGDFVVHGVETSEGEREDAVTEHIHNNYISNDILQIHTEKSHHVVLNLDKEDAETETPVLKRRKQSTKSASKTKESTHTSQASLVQATISTLFKKAGEKKVHADVKDKKDNVKISRPRKKGKTVGESKDGTGSSVFKRQTKVEEDDIEEFTSTSRDVNSSDEDWTV</sequence>
<dbReference type="PANTHER" id="PTHR35698">
    <property type="entry name" value="DNA-BINDING PROTEIN RHL1"/>
    <property type="match status" value="1"/>
</dbReference>
<accession>A0ABD2Z1Y5</accession>
<feature type="compositionally biased region" description="Basic and acidic residues" evidence="1">
    <location>
        <begin position="363"/>
        <end position="377"/>
    </location>
</feature>
<dbReference type="InterPro" id="IPR038859">
    <property type="entry name" value="RHL1"/>
</dbReference>
<dbReference type="EMBL" id="JBJUIK010000011">
    <property type="protein sequence ID" value="KAL3512422.1"/>
    <property type="molecule type" value="Genomic_DNA"/>
</dbReference>
<feature type="region of interest" description="Disordered" evidence="1">
    <location>
        <begin position="316"/>
        <end position="346"/>
    </location>
</feature>
<gene>
    <name evidence="2" type="ORF">ACH5RR_025139</name>
</gene>
<evidence type="ECO:0000313" key="2">
    <source>
        <dbReference type="EMBL" id="KAL3512422.1"/>
    </source>
</evidence>
<comment type="caution">
    <text evidence="2">The sequence shown here is derived from an EMBL/GenBank/DDBJ whole genome shotgun (WGS) entry which is preliminary data.</text>
</comment>
<feature type="region of interest" description="Disordered" evidence="1">
    <location>
        <begin position="1"/>
        <end position="22"/>
    </location>
</feature>